<accession>A0A0D0CCM9</accession>
<name>A0A0D0CCM9_9AGAM</name>
<dbReference type="EMBL" id="KN829949">
    <property type="protein sequence ID" value="KIK73253.1"/>
    <property type="molecule type" value="Genomic_DNA"/>
</dbReference>
<dbReference type="InParanoid" id="A0A0D0CCM9"/>
<dbReference type="Proteomes" id="UP000054538">
    <property type="component" value="Unassembled WGS sequence"/>
</dbReference>
<reference evidence="2" key="2">
    <citation type="submission" date="2015-01" db="EMBL/GenBank/DDBJ databases">
        <title>Evolutionary Origins and Diversification of the Mycorrhizal Mutualists.</title>
        <authorList>
            <consortium name="DOE Joint Genome Institute"/>
            <consortium name="Mycorrhizal Genomics Consortium"/>
            <person name="Kohler A."/>
            <person name="Kuo A."/>
            <person name="Nagy L.G."/>
            <person name="Floudas D."/>
            <person name="Copeland A."/>
            <person name="Barry K.W."/>
            <person name="Cichocki N."/>
            <person name="Veneault-Fourrey C."/>
            <person name="LaButti K."/>
            <person name="Lindquist E.A."/>
            <person name="Lipzen A."/>
            <person name="Lundell T."/>
            <person name="Morin E."/>
            <person name="Murat C."/>
            <person name="Riley R."/>
            <person name="Ohm R."/>
            <person name="Sun H."/>
            <person name="Tunlid A."/>
            <person name="Henrissat B."/>
            <person name="Grigoriev I.V."/>
            <person name="Hibbett D.S."/>
            <person name="Martin F."/>
        </authorList>
    </citation>
    <scope>NUCLEOTIDE SEQUENCE [LARGE SCALE GENOMIC DNA]</scope>
    <source>
        <strain evidence="2">Ve08.2h10</strain>
    </source>
</reference>
<proteinExistence type="predicted"/>
<feature type="non-terminal residue" evidence="1">
    <location>
        <position position="1"/>
    </location>
</feature>
<keyword evidence="2" id="KW-1185">Reference proteome</keyword>
<sequence>PKTIKFSCSEAVEMEDEALSRKLIAFDAFRGTMYLDTQNELGRCVEIKKMTIEPDRELSDRTPAESEIYFRV</sequence>
<evidence type="ECO:0000313" key="2">
    <source>
        <dbReference type="Proteomes" id="UP000054538"/>
    </source>
</evidence>
<dbReference type="AlphaFoldDB" id="A0A0D0CCM9"/>
<protein>
    <submittedName>
        <fullName evidence="1">Uncharacterized protein</fullName>
    </submittedName>
</protein>
<organism evidence="1 2">
    <name type="scientific">Paxillus rubicundulus Ve08.2h10</name>
    <dbReference type="NCBI Taxonomy" id="930991"/>
    <lineage>
        <taxon>Eukaryota</taxon>
        <taxon>Fungi</taxon>
        <taxon>Dikarya</taxon>
        <taxon>Basidiomycota</taxon>
        <taxon>Agaricomycotina</taxon>
        <taxon>Agaricomycetes</taxon>
        <taxon>Agaricomycetidae</taxon>
        <taxon>Boletales</taxon>
        <taxon>Paxilineae</taxon>
        <taxon>Paxillaceae</taxon>
        <taxon>Paxillus</taxon>
    </lineage>
</organism>
<gene>
    <name evidence="1" type="ORF">PAXRUDRAFT_836302</name>
</gene>
<evidence type="ECO:0000313" key="1">
    <source>
        <dbReference type="EMBL" id="KIK73253.1"/>
    </source>
</evidence>
<dbReference type="HOGENOM" id="CLU_2729235_0_0_1"/>
<reference evidence="1 2" key="1">
    <citation type="submission" date="2014-04" db="EMBL/GenBank/DDBJ databases">
        <authorList>
            <consortium name="DOE Joint Genome Institute"/>
            <person name="Kuo A."/>
            <person name="Kohler A."/>
            <person name="Jargeat P."/>
            <person name="Nagy L.G."/>
            <person name="Floudas D."/>
            <person name="Copeland A."/>
            <person name="Barry K.W."/>
            <person name="Cichocki N."/>
            <person name="Veneault-Fourrey C."/>
            <person name="LaButti K."/>
            <person name="Lindquist E.A."/>
            <person name="Lipzen A."/>
            <person name="Lundell T."/>
            <person name="Morin E."/>
            <person name="Murat C."/>
            <person name="Sun H."/>
            <person name="Tunlid A."/>
            <person name="Henrissat B."/>
            <person name="Grigoriev I.V."/>
            <person name="Hibbett D.S."/>
            <person name="Martin F."/>
            <person name="Nordberg H.P."/>
            <person name="Cantor M.N."/>
            <person name="Hua S.X."/>
        </authorList>
    </citation>
    <scope>NUCLEOTIDE SEQUENCE [LARGE SCALE GENOMIC DNA]</scope>
    <source>
        <strain evidence="1 2">Ve08.2h10</strain>
    </source>
</reference>